<evidence type="ECO:0000313" key="1">
    <source>
        <dbReference type="EMBL" id="TXL70136.1"/>
    </source>
</evidence>
<dbReference type="EMBL" id="VDUZ01000065">
    <property type="protein sequence ID" value="TXL70136.1"/>
    <property type="molecule type" value="Genomic_DNA"/>
</dbReference>
<evidence type="ECO:0000313" key="2">
    <source>
        <dbReference type="Proteomes" id="UP000321638"/>
    </source>
</evidence>
<comment type="caution">
    <text evidence="1">The sequence shown here is derived from an EMBL/GenBank/DDBJ whole genome shotgun (WGS) entry which is preliminary data.</text>
</comment>
<reference evidence="1 2" key="1">
    <citation type="submission" date="2019-06" db="EMBL/GenBank/DDBJ databases">
        <title>New taxonomy in bacterial strain CC-CFT640, isolated from vineyard.</title>
        <authorList>
            <person name="Lin S.-Y."/>
            <person name="Tsai C.-F."/>
            <person name="Young C.-C."/>
        </authorList>
    </citation>
    <scope>NUCLEOTIDE SEQUENCE [LARGE SCALE GENOMIC DNA]</scope>
    <source>
        <strain evidence="1 2">CC-CFT640</strain>
    </source>
</reference>
<organism evidence="1 2">
    <name type="scientific">Vineibacter terrae</name>
    <dbReference type="NCBI Taxonomy" id="2586908"/>
    <lineage>
        <taxon>Bacteria</taxon>
        <taxon>Pseudomonadati</taxon>
        <taxon>Pseudomonadota</taxon>
        <taxon>Alphaproteobacteria</taxon>
        <taxon>Hyphomicrobiales</taxon>
        <taxon>Vineibacter</taxon>
    </lineage>
</organism>
<protein>
    <submittedName>
        <fullName evidence="1">Uncharacterized protein</fullName>
    </submittedName>
</protein>
<accession>A0A5C8P9N7</accession>
<dbReference type="Proteomes" id="UP000321638">
    <property type="component" value="Unassembled WGS sequence"/>
</dbReference>
<proteinExistence type="predicted"/>
<dbReference type="RefSeq" id="WP_147851860.1">
    <property type="nucleotide sequence ID" value="NZ_VDUZ01000065.1"/>
</dbReference>
<name>A0A5C8P9N7_9HYPH</name>
<sequence>MSSEPIVFGWHKRPLFIFALGFDTAPPGIFIYLDGEGAWSFFMSRIQQGTPISCRYAEHQRGWHPATGFTHQSNPED</sequence>
<keyword evidence="2" id="KW-1185">Reference proteome</keyword>
<dbReference type="AlphaFoldDB" id="A0A5C8P9N7"/>
<gene>
    <name evidence="1" type="ORF">FHP25_36040</name>
</gene>